<reference evidence="1" key="1">
    <citation type="submission" date="2020-01" db="EMBL/GenBank/DDBJ databases">
        <authorList>
            <consortium name="DOE Joint Genome Institute"/>
            <person name="Haridas S."/>
            <person name="Albert R."/>
            <person name="Binder M."/>
            <person name="Bloem J."/>
            <person name="Labutti K."/>
            <person name="Salamov A."/>
            <person name="Andreopoulos B."/>
            <person name="Baker S.E."/>
            <person name="Barry K."/>
            <person name="Bills G."/>
            <person name="Bluhm B.H."/>
            <person name="Cannon C."/>
            <person name="Castanera R."/>
            <person name="Culley D.E."/>
            <person name="Daum C."/>
            <person name="Ezra D."/>
            <person name="Gonzalez J.B."/>
            <person name="Henrissat B."/>
            <person name="Kuo A."/>
            <person name="Liang C."/>
            <person name="Lipzen A."/>
            <person name="Lutzoni F."/>
            <person name="Magnuson J."/>
            <person name="Mondo S."/>
            <person name="Nolan M."/>
            <person name="Ohm R."/>
            <person name="Pangilinan J."/>
            <person name="Park H.-J."/>
            <person name="Ramirez L."/>
            <person name="Alfaro M."/>
            <person name="Sun H."/>
            <person name="Tritt A."/>
            <person name="Yoshinaga Y."/>
            <person name="Zwiers L.-H."/>
            <person name="Turgeon B.G."/>
            <person name="Goodwin S.B."/>
            <person name="Spatafora J.W."/>
            <person name="Crous P.W."/>
            <person name="Grigoriev I.V."/>
        </authorList>
    </citation>
    <scope>NUCLEOTIDE SEQUENCE</scope>
    <source>
        <strain evidence="1">P77</strain>
    </source>
</reference>
<feature type="non-terminal residue" evidence="1">
    <location>
        <position position="59"/>
    </location>
</feature>
<evidence type="ECO:0000313" key="1">
    <source>
        <dbReference type="EMBL" id="KAF1829131.1"/>
    </source>
</evidence>
<protein>
    <submittedName>
        <fullName evidence="1">Uncharacterized protein</fullName>
    </submittedName>
</protein>
<name>A0A6A5JY99_9PLEO</name>
<keyword evidence="2" id="KW-1185">Reference proteome</keyword>
<proteinExistence type="predicted"/>
<dbReference type="AlphaFoldDB" id="A0A6A5JY99"/>
<dbReference type="EMBL" id="ML975465">
    <property type="protein sequence ID" value="KAF1829131.1"/>
    <property type="molecule type" value="Genomic_DNA"/>
</dbReference>
<accession>A0A6A5JY99</accession>
<evidence type="ECO:0000313" key="2">
    <source>
        <dbReference type="Proteomes" id="UP000800040"/>
    </source>
</evidence>
<dbReference type="Proteomes" id="UP000800040">
    <property type="component" value="Unassembled WGS sequence"/>
</dbReference>
<gene>
    <name evidence="1" type="ORF">BDW02DRAFT_536928</name>
</gene>
<organism evidence="1 2">
    <name type="scientific">Decorospora gaudefroyi</name>
    <dbReference type="NCBI Taxonomy" id="184978"/>
    <lineage>
        <taxon>Eukaryota</taxon>
        <taxon>Fungi</taxon>
        <taxon>Dikarya</taxon>
        <taxon>Ascomycota</taxon>
        <taxon>Pezizomycotina</taxon>
        <taxon>Dothideomycetes</taxon>
        <taxon>Pleosporomycetidae</taxon>
        <taxon>Pleosporales</taxon>
        <taxon>Pleosporineae</taxon>
        <taxon>Pleosporaceae</taxon>
        <taxon>Decorospora</taxon>
    </lineage>
</organism>
<sequence length="59" mass="6554">MCGCQSHAHPFCKKKHTYNIQALSFVTFIPPPLLSPNAYAPSLLALEQELCFIAQHIPS</sequence>